<dbReference type="AlphaFoldDB" id="A0A835HA61"/>
<dbReference type="OrthoDB" id="16820at2759"/>
<evidence type="ECO:0000313" key="3">
    <source>
        <dbReference type="Proteomes" id="UP000631114"/>
    </source>
</evidence>
<evidence type="ECO:0000256" key="1">
    <source>
        <dbReference type="SAM" id="MobiDB-lite"/>
    </source>
</evidence>
<organism evidence="2 3">
    <name type="scientific">Coptis chinensis</name>
    <dbReference type="NCBI Taxonomy" id="261450"/>
    <lineage>
        <taxon>Eukaryota</taxon>
        <taxon>Viridiplantae</taxon>
        <taxon>Streptophyta</taxon>
        <taxon>Embryophyta</taxon>
        <taxon>Tracheophyta</taxon>
        <taxon>Spermatophyta</taxon>
        <taxon>Magnoliopsida</taxon>
        <taxon>Ranunculales</taxon>
        <taxon>Ranunculaceae</taxon>
        <taxon>Coptidoideae</taxon>
        <taxon>Coptis</taxon>
    </lineage>
</organism>
<protein>
    <submittedName>
        <fullName evidence="2">Uncharacterized protein</fullName>
    </submittedName>
</protein>
<comment type="caution">
    <text evidence="2">The sequence shown here is derived from an EMBL/GenBank/DDBJ whole genome shotgun (WGS) entry which is preliminary data.</text>
</comment>
<proteinExistence type="predicted"/>
<accession>A0A835HA61</accession>
<name>A0A835HA61_9MAGN</name>
<evidence type="ECO:0000313" key="2">
    <source>
        <dbReference type="EMBL" id="KAF9595245.1"/>
    </source>
</evidence>
<dbReference type="EMBL" id="JADFTS010000008">
    <property type="protein sequence ID" value="KAF9595245.1"/>
    <property type="molecule type" value="Genomic_DNA"/>
</dbReference>
<feature type="compositionally biased region" description="Polar residues" evidence="1">
    <location>
        <begin position="1"/>
        <end position="10"/>
    </location>
</feature>
<feature type="region of interest" description="Disordered" evidence="1">
    <location>
        <begin position="1"/>
        <end position="29"/>
    </location>
</feature>
<reference evidence="2 3" key="1">
    <citation type="submission" date="2020-10" db="EMBL/GenBank/DDBJ databases">
        <title>The Coptis chinensis genome and diversification of protoberbering-type alkaloids.</title>
        <authorList>
            <person name="Wang B."/>
            <person name="Shu S."/>
            <person name="Song C."/>
            <person name="Liu Y."/>
        </authorList>
    </citation>
    <scope>NUCLEOTIDE SEQUENCE [LARGE SCALE GENOMIC DNA]</scope>
    <source>
        <strain evidence="2">HL-2020</strain>
        <tissue evidence="2">Leaf</tissue>
    </source>
</reference>
<dbReference type="Proteomes" id="UP000631114">
    <property type="component" value="Unassembled WGS sequence"/>
</dbReference>
<keyword evidence="3" id="KW-1185">Reference proteome</keyword>
<sequence length="80" mass="8904">MCKTNSNVQDGCQDGGSRKRPKGEGNRRALGPSKVEIRLLLLWKIPDGYKFELLERGPTPEPLCRLMLRVGISIAAIQIL</sequence>
<gene>
    <name evidence="2" type="ORF">IFM89_038109</name>
</gene>